<sequence length="185" mass="19392">MGGLDSSGRSDIPRGSTADEGSNNFDDVDRLYRDYDGYTVISLLFQYQALYARAICKVTTLALSIKSEIGLAQRGAADGNGGRLDARGAGGGDGGWLGARGTAGSGGGDLGVRRSCQWVARSWTHEGWPAGDAGAGVPHVGRACVVVEHRCVSRAFAGGERRVKTQSGLGRTDNDGIQRKQNGKY</sequence>
<evidence type="ECO:0000313" key="3">
    <source>
        <dbReference type="Proteomes" id="UP000000763"/>
    </source>
</evidence>
<protein>
    <submittedName>
        <fullName evidence="2">Uncharacterized protein</fullName>
    </submittedName>
</protein>
<name>Q6EUN3_ORYSJ</name>
<reference evidence="3" key="2">
    <citation type="journal article" date="2008" name="Nucleic Acids Res.">
        <title>The rice annotation project database (RAP-DB): 2008 update.</title>
        <authorList>
            <consortium name="The rice annotation project (RAP)"/>
        </authorList>
    </citation>
    <scope>GENOME REANNOTATION</scope>
    <source>
        <strain evidence="3">cv. Nipponbare</strain>
    </source>
</reference>
<evidence type="ECO:0000256" key="1">
    <source>
        <dbReference type="SAM" id="MobiDB-lite"/>
    </source>
</evidence>
<dbReference type="Proteomes" id="UP000000763">
    <property type="component" value="Chromosome 2"/>
</dbReference>
<proteinExistence type="predicted"/>
<accession>Q6EUN3</accession>
<gene>
    <name evidence="2" type="primary">OJ1115_A05.16</name>
</gene>
<evidence type="ECO:0000313" key="2">
    <source>
        <dbReference type="EMBL" id="BAD27636.1"/>
    </source>
</evidence>
<reference evidence="3" key="1">
    <citation type="journal article" date="2005" name="Nature">
        <title>The map-based sequence of the rice genome.</title>
        <authorList>
            <consortium name="International rice genome sequencing project (IRGSP)"/>
            <person name="Matsumoto T."/>
            <person name="Wu J."/>
            <person name="Kanamori H."/>
            <person name="Katayose Y."/>
            <person name="Fujisawa M."/>
            <person name="Namiki N."/>
            <person name="Mizuno H."/>
            <person name="Yamamoto K."/>
            <person name="Antonio B.A."/>
            <person name="Baba T."/>
            <person name="Sakata K."/>
            <person name="Nagamura Y."/>
            <person name="Aoki H."/>
            <person name="Arikawa K."/>
            <person name="Arita K."/>
            <person name="Bito T."/>
            <person name="Chiden Y."/>
            <person name="Fujitsuka N."/>
            <person name="Fukunaka R."/>
            <person name="Hamada M."/>
            <person name="Harada C."/>
            <person name="Hayashi A."/>
            <person name="Hijishita S."/>
            <person name="Honda M."/>
            <person name="Hosokawa S."/>
            <person name="Ichikawa Y."/>
            <person name="Idonuma A."/>
            <person name="Iijima M."/>
            <person name="Ikeda M."/>
            <person name="Ikeno M."/>
            <person name="Ito K."/>
            <person name="Ito S."/>
            <person name="Ito T."/>
            <person name="Ito Y."/>
            <person name="Ito Y."/>
            <person name="Iwabuchi A."/>
            <person name="Kamiya K."/>
            <person name="Karasawa W."/>
            <person name="Kurita K."/>
            <person name="Katagiri S."/>
            <person name="Kikuta A."/>
            <person name="Kobayashi H."/>
            <person name="Kobayashi N."/>
            <person name="Machita K."/>
            <person name="Maehara T."/>
            <person name="Masukawa M."/>
            <person name="Mizubayashi T."/>
            <person name="Mukai Y."/>
            <person name="Nagasaki H."/>
            <person name="Nagata Y."/>
            <person name="Naito S."/>
            <person name="Nakashima M."/>
            <person name="Nakama Y."/>
            <person name="Nakamichi Y."/>
            <person name="Nakamura M."/>
            <person name="Meguro A."/>
            <person name="Negishi M."/>
            <person name="Ohta I."/>
            <person name="Ohta T."/>
            <person name="Okamoto M."/>
            <person name="Ono N."/>
            <person name="Saji S."/>
            <person name="Sakaguchi M."/>
            <person name="Sakai K."/>
            <person name="Shibata M."/>
            <person name="Shimokawa T."/>
            <person name="Song J."/>
            <person name="Takazaki Y."/>
            <person name="Terasawa K."/>
            <person name="Tsugane M."/>
            <person name="Tsuji K."/>
            <person name="Ueda S."/>
            <person name="Waki K."/>
            <person name="Yamagata H."/>
            <person name="Yamamoto M."/>
            <person name="Yamamoto S."/>
            <person name="Yamane H."/>
            <person name="Yoshiki S."/>
            <person name="Yoshihara R."/>
            <person name="Yukawa K."/>
            <person name="Zhong H."/>
            <person name="Yano M."/>
            <person name="Yuan Q."/>
            <person name="Ouyang S."/>
            <person name="Liu J."/>
            <person name="Jones K.M."/>
            <person name="Gansberger K."/>
            <person name="Moffat K."/>
            <person name="Hill J."/>
            <person name="Bera J."/>
            <person name="Fadrosh D."/>
            <person name="Jin S."/>
            <person name="Johri S."/>
            <person name="Kim M."/>
            <person name="Overton L."/>
            <person name="Reardon M."/>
            <person name="Tsitrin T."/>
            <person name="Vuong H."/>
            <person name="Weaver B."/>
            <person name="Ciecko A."/>
            <person name="Tallon L."/>
            <person name="Jackson J."/>
            <person name="Pai G."/>
            <person name="Aken S.V."/>
            <person name="Utterback T."/>
            <person name="Reidmuller S."/>
            <person name="Feldblyum T."/>
            <person name="Hsiao J."/>
            <person name="Zismann V."/>
            <person name="Iobst S."/>
            <person name="de Vazeille A.R."/>
            <person name="Buell C.R."/>
            <person name="Ying K."/>
            <person name="Li Y."/>
            <person name="Lu T."/>
            <person name="Huang Y."/>
            <person name="Zhao Q."/>
            <person name="Feng Q."/>
            <person name="Zhang L."/>
            <person name="Zhu J."/>
            <person name="Weng Q."/>
            <person name="Mu J."/>
            <person name="Lu Y."/>
            <person name="Fan D."/>
            <person name="Liu Y."/>
            <person name="Guan J."/>
            <person name="Zhang Y."/>
            <person name="Yu S."/>
            <person name="Liu X."/>
            <person name="Zhang Y."/>
            <person name="Hong G."/>
            <person name="Han B."/>
            <person name="Choisne N."/>
            <person name="Demange N."/>
            <person name="Orjeda G."/>
            <person name="Samain S."/>
            <person name="Cattolico L."/>
            <person name="Pelletier E."/>
            <person name="Couloux A."/>
            <person name="Segurens B."/>
            <person name="Wincker P."/>
            <person name="D'Hont A."/>
            <person name="Scarpelli C."/>
            <person name="Weissenbach J."/>
            <person name="Salanoubat M."/>
            <person name="Quetier F."/>
            <person name="Yu Y."/>
            <person name="Kim H.R."/>
            <person name="Rambo T."/>
            <person name="Currie J."/>
            <person name="Collura K."/>
            <person name="Luo M."/>
            <person name="Yang T."/>
            <person name="Ammiraju J.S.S."/>
            <person name="Engler F."/>
            <person name="Soderlund C."/>
            <person name="Wing R.A."/>
            <person name="Palmer L.E."/>
            <person name="de la Bastide M."/>
            <person name="Spiegel L."/>
            <person name="Nascimento L."/>
            <person name="Zutavern T."/>
            <person name="O'Shaughnessy A."/>
            <person name="Dike S."/>
            <person name="Dedhia N."/>
            <person name="Preston R."/>
            <person name="Balija V."/>
            <person name="McCombie W.R."/>
            <person name="Chow T."/>
            <person name="Chen H."/>
            <person name="Chung M."/>
            <person name="Chen C."/>
            <person name="Shaw J."/>
            <person name="Wu H."/>
            <person name="Hsiao K."/>
            <person name="Chao Y."/>
            <person name="Chu M."/>
            <person name="Cheng C."/>
            <person name="Hour A."/>
            <person name="Lee P."/>
            <person name="Lin S."/>
            <person name="Lin Y."/>
            <person name="Liou J."/>
            <person name="Liu S."/>
            <person name="Hsing Y."/>
            <person name="Raghuvanshi S."/>
            <person name="Mohanty A."/>
            <person name="Bharti A.K."/>
            <person name="Gaur A."/>
            <person name="Gupta V."/>
            <person name="Kumar D."/>
            <person name="Ravi V."/>
            <person name="Vij S."/>
            <person name="Kapur A."/>
            <person name="Khurana P."/>
            <person name="Khurana P."/>
            <person name="Khurana J.P."/>
            <person name="Tyagi A.K."/>
            <person name="Gaikwad K."/>
            <person name="Singh A."/>
            <person name="Dalal V."/>
            <person name="Srivastava S."/>
            <person name="Dixit A."/>
            <person name="Pal A.K."/>
            <person name="Ghazi I.A."/>
            <person name="Yadav M."/>
            <person name="Pandit A."/>
            <person name="Bhargava A."/>
            <person name="Sureshbabu K."/>
            <person name="Batra K."/>
            <person name="Sharma T.R."/>
            <person name="Mohapatra T."/>
            <person name="Singh N.K."/>
            <person name="Messing J."/>
            <person name="Nelson A.B."/>
            <person name="Fuks G."/>
            <person name="Kavchok S."/>
            <person name="Keizer G."/>
            <person name="Linton E."/>
            <person name="Llaca V."/>
            <person name="Song R."/>
            <person name="Tanyolac B."/>
            <person name="Young S."/>
            <person name="Ho-Il K."/>
            <person name="Hahn J.H."/>
            <person name="Sangsakoo G."/>
            <person name="Vanavichit A."/>
            <person name="de Mattos Luiz.A.T."/>
            <person name="Zimmer P.D."/>
            <person name="Malone G."/>
            <person name="Dellagostin O."/>
            <person name="de Oliveira A.C."/>
            <person name="Bevan M."/>
            <person name="Bancroft I."/>
            <person name="Minx P."/>
            <person name="Cordum H."/>
            <person name="Wilson R."/>
            <person name="Cheng Z."/>
            <person name="Jin W."/>
            <person name="Jiang J."/>
            <person name="Leong S.A."/>
            <person name="Iwama H."/>
            <person name="Gojobori T."/>
            <person name="Itoh T."/>
            <person name="Niimura Y."/>
            <person name="Fujii Y."/>
            <person name="Habara T."/>
            <person name="Sakai H."/>
            <person name="Sato Y."/>
            <person name="Wilson G."/>
            <person name="Kumar K."/>
            <person name="McCouch S."/>
            <person name="Juretic N."/>
            <person name="Hoen D."/>
            <person name="Wright S."/>
            <person name="Bruskiewich R."/>
            <person name="Bureau T."/>
            <person name="Miyao A."/>
            <person name="Hirochika H."/>
            <person name="Nishikawa T."/>
            <person name="Kadowaki K."/>
            <person name="Sugiura M."/>
            <person name="Burr B."/>
            <person name="Sasaki T."/>
        </authorList>
    </citation>
    <scope>NUCLEOTIDE SEQUENCE [LARGE SCALE GENOMIC DNA]</scope>
    <source>
        <strain evidence="3">cv. Nipponbare</strain>
    </source>
</reference>
<dbReference type="AlphaFoldDB" id="Q6EUN3"/>
<organism evidence="2 3">
    <name type="scientific">Oryza sativa subsp. japonica</name>
    <name type="common">Rice</name>
    <dbReference type="NCBI Taxonomy" id="39947"/>
    <lineage>
        <taxon>Eukaryota</taxon>
        <taxon>Viridiplantae</taxon>
        <taxon>Streptophyta</taxon>
        <taxon>Embryophyta</taxon>
        <taxon>Tracheophyta</taxon>
        <taxon>Spermatophyta</taxon>
        <taxon>Magnoliopsida</taxon>
        <taxon>Liliopsida</taxon>
        <taxon>Poales</taxon>
        <taxon>Poaceae</taxon>
        <taxon>BOP clade</taxon>
        <taxon>Oryzoideae</taxon>
        <taxon>Oryzeae</taxon>
        <taxon>Oryzinae</taxon>
        <taxon>Oryza</taxon>
        <taxon>Oryza sativa</taxon>
    </lineage>
</organism>
<feature type="region of interest" description="Disordered" evidence="1">
    <location>
        <begin position="162"/>
        <end position="185"/>
    </location>
</feature>
<dbReference type="EMBL" id="AP003999">
    <property type="protein sequence ID" value="BAD27636.1"/>
    <property type="molecule type" value="Genomic_DNA"/>
</dbReference>
<feature type="region of interest" description="Disordered" evidence="1">
    <location>
        <begin position="1"/>
        <end position="23"/>
    </location>
</feature>